<name>A0AAV2KF94_KNICA</name>
<reference evidence="2 3" key="1">
    <citation type="submission" date="2024-04" db="EMBL/GenBank/DDBJ databases">
        <authorList>
            <person name="Waldvogel A.-M."/>
            <person name="Schoenle A."/>
        </authorList>
    </citation>
    <scope>NUCLEOTIDE SEQUENCE [LARGE SCALE GENOMIC DNA]</scope>
</reference>
<gene>
    <name evidence="2" type="ORF">KC01_LOCUS18091</name>
</gene>
<dbReference type="AlphaFoldDB" id="A0AAV2KF94"/>
<evidence type="ECO:0000256" key="1">
    <source>
        <dbReference type="SAM" id="MobiDB-lite"/>
    </source>
</evidence>
<evidence type="ECO:0000313" key="2">
    <source>
        <dbReference type="EMBL" id="CAL1588269.1"/>
    </source>
</evidence>
<protein>
    <submittedName>
        <fullName evidence="2">Uncharacterized protein</fullName>
    </submittedName>
</protein>
<dbReference type="Proteomes" id="UP001497482">
    <property type="component" value="Chromosome 18"/>
</dbReference>
<sequence>MSGSGSGPGSDYDEGKLVEPCEDDAQSSHSQDVGQRERYPLDRFPHLTASAVVRMRMAMPVQPASPPGDYLQSLAPSPRRRRREVVAPRMEPLLHYASREWDADKRRLLDLPLSSSSLFGSDIQTLVERMETASKASAQLAQHLRPPRVPRPTARRPGYVERITRDRPPPPASCRAWRLSGSSRAPGNTVDTQSAASGYALQFSRRPPPFCGILQTRLRSPEDAVALHREVNALLQRGAVAEEILYRGLVLNSRSMTASLSLERQAAVQNLGRIVPAQVHKVHKRTRAALVPPSTDLGGDRSAGGGLCGEVLALLGEAAWTPLQ</sequence>
<organism evidence="2 3">
    <name type="scientific">Knipowitschia caucasica</name>
    <name type="common">Caucasian dwarf goby</name>
    <name type="synonym">Pomatoschistus caucasicus</name>
    <dbReference type="NCBI Taxonomy" id="637954"/>
    <lineage>
        <taxon>Eukaryota</taxon>
        <taxon>Metazoa</taxon>
        <taxon>Chordata</taxon>
        <taxon>Craniata</taxon>
        <taxon>Vertebrata</taxon>
        <taxon>Euteleostomi</taxon>
        <taxon>Actinopterygii</taxon>
        <taxon>Neopterygii</taxon>
        <taxon>Teleostei</taxon>
        <taxon>Neoteleostei</taxon>
        <taxon>Acanthomorphata</taxon>
        <taxon>Gobiaria</taxon>
        <taxon>Gobiiformes</taxon>
        <taxon>Gobioidei</taxon>
        <taxon>Gobiidae</taxon>
        <taxon>Gobiinae</taxon>
        <taxon>Knipowitschia</taxon>
    </lineage>
</organism>
<evidence type="ECO:0000313" key="3">
    <source>
        <dbReference type="Proteomes" id="UP001497482"/>
    </source>
</evidence>
<accession>A0AAV2KF94</accession>
<dbReference type="EMBL" id="OZ035840">
    <property type="protein sequence ID" value="CAL1588269.1"/>
    <property type="molecule type" value="Genomic_DNA"/>
</dbReference>
<proteinExistence type="predicted"/>
<keyword evidence="3" id="KW-1185">Reference proteome</keyword>
<feature type="region of interest" description="Disordered" evidence="1">
    <location>
        <begin position="1"/>
        <end position="37"/>
    </location>
</feature>